<feature type="transmembrane region" description="Helical" evidence="8">
    <location>
        <begin position="45"/>
        <end position="69"/>
    </location>
</feature>
<name>A0AAD8AH83_DIPPU</name>
<keyword evidence="3 8" id="KW-0812">Transmembrane</keyword>
<dbReference type="GO" id="GO:0007635">
    <property type="term" value="P:chemosensory behavior"/>
    <property type="evidence" value="ECO:0007669"/>
    <property type="project" value="TreeGrafter"/>
</dbReference>
<gene>
    <name evidence="9" type="ORF">L9F63_010407</name>
</gene>
<dbReference type="GO" id="GO:0007165">
    <property type="term" value="P:signal transduction"/>
    <property type="evidence" value="ECO:0007669"/>
    <property type="project" value="UniProtKB-KW"/>
</dbReference>
<keyword evidence="5 8" id="KW-0472">Membrane</keyword>
<evidence type="ECO:0000256" key="1">
    <source>
        <dbReference type="ARBA" id="ARBA00004651"/>
    </source>
</evidence>
<evidence type="ECO:0000256" key="2">
    <source>
        <dbReference type="ARBA" id="ARBA00022475"/>
    </source>
</evidence>
<feature type="transmembrane region" description="Helical" evidence="8">
    <location>
        <begin position="294"/>
        <end position="314"/>
    </location>
</feature>
<evidence type="ECO:0000256" key="8">
    <source>
        <dbReference type="RuleBase" id="RU363108"/>
    </source>
</evidence>
<dbReference type="Pfam" id="PF08395">
    <property type="entry name" value="7tm_7"/>
    <property type="match status" value="1"/>
</dbReference>
<evidence type="ECO:0000313" key="10">
    <source>
        <dbReference type="Proteomes" id="UP001233999"/>
    </source>
</evidence>
<evidence type="ECO:0000256" key="3">
    <source>
        <dbReference type="ARBA" id="ARBA00022692"/>
    </source>
</evidence>
<comment type="similarity">
    <text evidence="8">Belongs to the insect chemoreceptor superfamily. Gustatory receptor (GR) family.</text>
</comment>
<reference evidence="9" key="2">
    <citation type="submission" date="2023-05" db="EMBL/GenBank/DDBJ databases">
        <authorList>
            <person name="Fouks B."/>
        </authorList>
    </citation>
    <scope>NUCLEOTIDE SEQUENCE</scope>
    <source>
        <strain evidence="9">Stay&amp;Tobe</strain>
        <tissue evidence="9">Testes</tissue>
    </source>
</reference>
<keyword evidence="10" id="KW-1185">Reference proteome</keyword>
<keyword evidence="7 8" id="KW-0807">Transducer</keyword>
<dbReference type="GO" id="GO:0030425">
    <property type="term" value="C:dendrite"/>
    <property type="evidence" value="ECO:0007669"/>
    <property type="project" value="TreeGrafter"/>
</dbReference>
<feature type="transmembrane region" description="Helical" evidence="8">
    <location>
        <begin position="213"/>
        <end position="235"/>
    </location>
</feature>
<dbReference type="Proteomes" id="UP001233999">
    <property type="component" value="Unassembled WGS sequence"/>
</dbReference>
<evidence type="ECO:0000256" key="4">
    <source>
        <dbReference type="ARBA" id="ARBA00022989"/>
    </source>
</evidence>
<dbReference type="GO" id="GO:0005886">
    <property type="term" value="C:plasma membrane"/>
    <property type="evidence" value="ECO:0007669"/>
    <property type="project" value="UniProtKB-SubCell"/>
</dbReference>
<dbReference type="GO" id="GO:0043025">
    <property type="term" value="C:neuronal cell body"/>
    <property type="evidence" value="ECO:0007669"/>
    <property type="project" value="TreeGrafter"/>
</dbReference>
<dbReference type="AlphaFoldDB" id="A0AAD8AH83"/>
<dbReference type="InterPro" id="IPR013604">
    <property type="entry name" value="7TM_chemorcpt"/>
</dbReference>
<keyword evidence="2 8" id="KW-1003">Cell membrane</keyword>
<comment type="subcellular location">
    <subcellularLocation>
        <location evidence="1 8">Cell membrane</location>
        <topology evidence="1 8">Multi-pass membrane protein</topology>
    </subcellularLocation>
</comment>
<evidence type="ECO:0000256" key="5">
    <source>
        <dbReference type="ARBA" id="ARBA00023136"/>
    </source>
</evidence>
<feature type="non-terminal residue" evidence="9">
    <location>
        <position position="321"/>
    </location>
</feature>
<evidence type="ECO:0000256" key="7">
    <source>
        <dbReference type="ARBA" id="ARBA00023224"/>
    </source>
</evidence>
<protein>
    <recommendedName>
        <fullName evidence="8">Gustatory receptor</fullName>
    </recommendedName>
</protein>
<dbReference type="PANTHER" id="PTHR21143">
    <property type="entry name" value="INVERTEBRATE GUSTATORY RECEPTOR"/>
    <property type="match status" value="1"/>
</dbReference>
<dbReference type="PANTHER" id="PTHR21143:SF104">
    <property type="entry name" value="GUSTATORY RECEPTOR 8A-RELATED"/>
    <property type="match status" value="1"/>
</dbReference>
<dbReference type="GO" id="GO:0050909">
    <property type="term" value="P:sensory perception of taste"/>
    <property type="evidence" value="ECO:0007669"/>
    <property type="project" value="InterPro"/>
</dbReference>
<feature type="non-terminal residue" evidence="9">
    <location>
        <position position="1"/>
    </location>
</feature>
<keyword evidence="4 8" id="KW-1133">Transmembrane helix</keyword>
<comment type="caution">
    <text evidence="9">The sequence shown here is derived from an EMBL/GenBank/DDBJ whole genome shotgun (WGS) entry which is preliminary data.</text>
</comment>
<evidence type="ECO:0000256" key="6">
    <source>
        <dbReference type="ARBA" id="ARBA00023170"/>
    </source>
</evidence>
<reference evidence="9" key="1">
    <citation type="journal article" date="2023" name="IScience">
        <title>Live-bearing cockroach genome reveals convergent evolutionary mechanisms linked to viviparity in insects and beyond.</title>
        <authorList>
            <person name="Fouks B."/>
            <person name="Harrison M.C."/>
            <person name="Mikhailova A.A."/>
            <person name="Marchal E."/>
            <person name="English S."/>
            <person name="Carruthers M."/>
            <person name="Jennings E.C."/>
            <person name="Chiamaka E.L."/>
            <person name="Frigard R.A."/>
            <person name="Pippel M."/>
            <person name="Attardo G.M."/>
            <person name="Benoit J.B."/>
            <person name="Bornberg-Bauer E."/>
            <person name="Tobe S.S."/>
        </authorList>
    </citation>
    <scope>NUCLEOTIDE SEQUENCE</scope>
    <source>
        <strain evidence="9">Stay&amp;Tobe</strain>
    </source>
</reference>
<comment type="caution">
    <text evidence="8">Lacks conserved residue(s) required for the propagation of feature annotation.</text>
</comment>
<dbReference type="GO" id="GO:0008049">
    <property type="term" value="P:male courtship behavior"/>
    <property type="evidence" value="ECO:0007669"/>
    <property type="project" value="TreeGrafter"/>
</dbReference>
<organism evidence="9 10">
    <name type="scientific">Diploptera punctata</name>
    <name type="common">Pacific beetle cockroach</name>
    <dbReference type="NCBI Taxonomy" id="6984"/>
    <lineage>
        <taxon>Eukaryota</taxon>
        <taxon>Metazoa</taxon>
        <taxon>Ecdysozoa</taxon>
        <taxon>Arthropoda</taxon>
        <taxon>Hexapoda</taxon>
        <taxon>Insecta</taxon>
        <taxon>Pterygota</taxon>
        <taxon>Neoptera</taxon>
        <taxon>Polyneoptera</taxon>
        <taxon>Dictyoptera</taxon>
        <taxon>Blattodea</taxon>
        <taxon>Blaberoidea</taxon>
        <taxon>Blaberidae</taxon>
        <taxon>Diplopterinae</taxon>
        <taxon>Diploptera</taxon>
    </lineage>
</organism>
<dbReference type="GO" id="GO:0030424">
    <property type="term" value="C:axon"/>
    <property type="evidence" value="ECO:0007669"/>
    <property type="project" value="TreeGrafter"/>
</dbReference>
<proteinExistence type="inferred from homology"/>
<evidence type="ECO:0000313" key="9">
    <source>
        <dbReference type="EMBL" id="KAJ9599139.1"/>
    </source>
</evidence>
<accession>A0AAD8AH83</accession>
<keyword evidence="6 8" id="KW-0675">Receptor</keyword>
<sequence length="321" mass="37464">IYIYSHLVKDRASPCVVWKYLVETLKIIVFITIYKRFVTQFQYNLIFLTSSIVFVLLHVISTLFMLVLFTKNTSQQDILVITLSIMNDCTDILLVESQDFLLIGICFIIKHGFKKINLQLQEMPKFVKEYNRLQTRLWKPRITVFVTKKDNNSKSLNLLTLMNSCDFLCELCENVNYIFSVRILISVAHKFCCITGSLYFILIQIMFIYDFEYIPSIVISVIHFCTKSISLVIILHQCSSTSYEANRTAILVHKLLNKTEDPEVREELQLFSLQLLHRKVQFTACGFFPLDFTLLYSIIGAVTTYLVILIQFQLTFNDKNN</sequence>
<comment type="function">
    <text evidence="8">Gustatory receptor which mediates acceptance or avoidance behavior, depending on its substrates.</text>
</comment>
<feature type="transmembrane region" description="Helical" evidence="8">
    <location>
        <begin position="187"/>
        <end position="207"/>
    </location>
</feature>
<dbReference type="EMBL" id="JASPKZ010000831">
    <property type="protein sequence ID" value="KAJ9599139.1"/>
    <property type="molecule type" value="Genomic_DNA"/>
</dbReference>